<proteinExistence type="predicted"/>
<protein>
    <submittedName>
        <fullName evidence="3">Uncharacterized protein</fullName>
    </submittedName>
</protein>
<name>A0A7M1KRG0_9LACT</name>
<dbReference type="Proteomes" id="UP000595091">
    <property type="component" value="Chromosome"/>
</dbReference>
<keyword evidence="2" id="KW-0812">Transmembrane</keyword>
<dbReference type="RefSeq" id="WP_197558346.1">
    <property type="nucleotide sequence ID" value="NZ_CP063065.1"/>
</dbReference>
<organism evidence="3 4">
    <name type="scientific">Aerococcus urinaeequi</name>
    <dbReference type="NCBI Taxonomy" id="51665"/>
    <lineage>
        <taxon>Bacteria</taxon>
        <taxon>Bacillati</taxon>
        <taxon>Bacillota</taxon>
        <taxon>Bacilli</taxon>
        <taxon>Lactobacillales</taxon>
        <taxon>Aerococcaceae</taxon>
        <taxon>Aerococcus</taxon>
    </lineage>
</organism>
<evidence type="ECO:0000313" key="4">
    <source>
        <dbReference type="Proteomes" id="UP000595091"/>
    </source>
</evidence>
<keyword evidence="1" id="KW-0175">Coiled coil</keyword>
<reference evidence="3 4" key="1">
    <citation type="submission" date="2020-10" db="EMBL/GenBank/DDBJ databases">
        <title>Plasmid carrying two tetracycline resistance determinant.</title>
        <authorList>
            <person name="Yang Q."/>
        </authorList>
    </citation>
    <scope>NUCLEOTIDE SEQUENCE [LARGE SCALE GENOMIC DNA]</scope>
    <source>
        <strain evidence="3 4">T43</strain>
    </source>
</reference>
<gene>
    <name evidence="3" type="ORF">IMX20_08075</name>
</gene>
<feature type="transmembrane region" description="Helical" evidence="2">
    <location>
        <begin position="417"/>
        <end position="437"/>
    </location>
</feature>
<sequence>MGELVIQYHDFEKAKKEIKTFSEQTTTDLDLKRVDNSKGVGEFLGDWFLGRGVGLDHKVTGEELNDLTSQIQTHLHGINNTQIKLIKEFGQVYSALEALDKDYIQAILVSIKATEETSEGIQKTQEQIKKIVENQRKTLEELKKFKQKLDGYTHLGDIDKIWSDCQKWHQDMASLTKEISVATKQGKDTDKKIEALKSALSATEKKTGDLSAQFSQMIERLEFVAAFTSALEKITHLQDVDEMWESLATAHNTLKNIGSTIEMMQNDAKKHQEEINKILAFVEKVSSLEHLMDVDKLWSFVEEQKLHLKDIDRISDEHTGQLESLSRENSEIADRVSANENSIKNLNESINKINGMAHLKDVDSTWDNVKEHSEQLTEMEKQNETIATSVQKNKEDVEVKIVEANNAIASLTQKIKYAYLIAGGAAGLAIIELILLLM</sequence>
<evidence type="ECO:0000256" key="1">
    <source>
        <dbReference type="SAM" id="Coils"/>
    </source>
</evidence>
<dbReference type="Gene3D" id="1.10.287.1490">
    <property type="match status" value="1"/>
</dbReference>
<evidence type="ECO:0000313" key="3">
    <source>
        <dbReference type="EMBL" id="QOQ78931.1"/>
    </source>
</evidence>
<evidence type="ECO:0000256" key="2">
    <source>
        <dbReference type="SAM" id="Phobius"/>
    </source>
</evidence>
<dbReference type="AlphaFoldDB" id="A0A7M1KRG0"/>
<feature type="coiled-coil region" evidence="1">
    <location>
        <begin position="387"/>
        <end position="414"/>
    </location>
</feature>
<keyword evidence="2" id="KW-1133">Transmembrane helix</keyword>
<dbReference type="EMBL" id="CP063065">
    <property type="protein sequence ID" value="QOQ78931.1"/>
    <property type="molecule type" value="Genomic_DNA"/>
</dbReference>
<dbReference type="SUPFAM" id="SSF58100">
    <property type="entry name" value="Bacterial hemolysins"/>
    <property type="match status" value="1"/>
</dbReference>
<feature type="coiled-coil region" evidence="1">
    <location>
        <begin position="121"/>
        <end position="148"/>
    </location>
</feature>
<accession>A0A7M1KRG0</accession>
<keyword evidence="2" id="KW-0472">Membrane</keyword>